<name>A0A175QZZ2_9HYPH</name>
<dbReference type="OrthoDB" id="9802385at2"/>
<sequence>MPTSLLEKAEAIASVAHEGQTDKRGRPFLAHLRRVAGCVCGEDERIVALLHDVVEKGPGWTLDALAAKGFSPEIVAAVDALTRREGEREEEFVARAVALPLARAVKRADLKDNLESARQFMTGPEAEQRVARYEAELRILDDAIQAAA</sequence>
<protein>
    <submittedName>
        <fullName evidence="1">Metal dependent phosphohydrolase, HD region</fullName>
    </submittedName>
</protein>
<comment type="caution">
    <text evidence="1">The sequence shown here is derived from an EMBL/GenBank/DDBJ whole genome shotgun (WGS) entry which is preliminary data.</text>
</comment>
<dbReference type="PATRIC" id="fig|401562.3.peg.5012"/>
<dbReference type="RefSeq" id="WP_058602311.1">
    <property type="nucleotide sequence ID" value="NZ_LDPZ01000081.1"/>
</dbReference>
<dbReference type="AlphaFoldDB" id="A0A175QZZ2"/>
<dbReference type="Gene3D" id="1.10.3210.10">
    <property type="entry name" value="Hypothetical protein af1432"/>
    <property type="match status" value="1"/>
</dbReference>
<keyword evidence="1" id="KW-0378">Hydrolase</keyword>
<keyword evidence="4" id="KW-1185">Reference proteome</keyword>
<evidence type="ECO:0000313" key="1">
    <source>
        <dbReference type="EMBL" id="KTQ82379.1"/>
    </source>
</evidence>
<gene>
    <name evidence="1" type="ORF">NS226_22520</name>
    <name evidence="2" type="ORF">NS365_21315</name>
</gene>
<dbReference type="Proteomes" id="UP000078272">
    <property type="component" value="Unassembled WGS sequence"/>
</dbReference>
<dbReference type="EMBL" id="LDQA01000070">
    <property type="protein sequence ID" value="KTR02655.1"/>
    <property type="molecule type" value="Genomic_DNA"/>
</dbReference>
<dbReference type="STRING" id="401562.NS365_21315"/>
<evidence type="ECO:0000313" key="4">
    <source>
        <dbReference type="Proteomes" id="UP000078529"/>
    </source>
</evidence>
<reference evidence="3 4" key="1">
    <citation type="journal article" date="2016" name="Front. Microbiol.">
        <title>Genomic Resource of Rice Seed Associated Bacteria.</title>
        <authorList>
            <person name="Midha S."/>
            <person name="Bansal K."/>
            <person name="Sharma S."/>
            <person name="Kumar N."/>
            <person name="Patil P.P."/>
            <person name="Chaudhry V."/>
            <person name="Patil P.B."/>
        </authorList>
    </citation>
    <scope>NUCLEOTIDE SEQUENCE [LARGE SCALE GENOMIC DNA]</scope>
    <source>
        <strain evidence="1 3">NS226</strain>
        <strain evidence="2 4">NS365</strain>
    </source>
</reference>
<evidence type="ECO:0000313" key="3">
    <source>
        <dbReference type="Proteomes" id="UP000078272"/>
    </source>
</evidence>
<accession>A0A175QZZ2</accession>
<evidence type="ECO:0000313" key="2">
    <source>
        <dbReference type="EMBL" id="KTR02655.1"/>
    </source>
</evidence>
<dbReference type="Proteomes" id="UP000078529">
    <property type="component" value="Unassembled WGS sequence"/>
</dbReference>
<dbReference type="GO" id="GO:0016787">
    <property type="term" value="F:hydrolase activity"/>
    <property type="evidence" value="ECO:0007669"/>
    <property type="project" value="UniProtKB-KW"/>
</dbReference>
<proteinExistence type="predicted"/>
<dbReference type="EMBL" id="LDPZ01000081">
    <property type="protein sequence ID" value="KTQ82379.1"/>
    <property type="molecule type" value="Genomic_DNA"/>
</dbReference>
<dbReference type="SUPFAM" id="SSF109604">
    <property type="entry name" value="HD-domain/PDEase-like"/>
    <property type="match status" value="1"/>
</dbReference>
<organism evidence="1 3">
    <name type="scientific">Aureimonas ureilytica</name>
    <dbReference type="NCBI Taxonomy" id="401562"/>
    <lineage>
        <taxon>Bacteria</taxon>
        <taxon>Pseudomonadati</taxon>
        <taxon>Pseudomonadota</taxon>
        <taxon>Alphaproteobacteria</taxon>
        <taxon>Hyphomicrobiales</taxon>
        <taxon>Aurantimonadaceae</taxon>
        <taxon>Aureimonas</taxon>
    </lineage>
</organism>